<evidence type="ECO:0008006" key="3">
    <source>
        <dbReference type="Google" id="ProtNLM"/>
    </source>
</evidence>
<evidence type="ECO:0000313" key="1">
    <source>
        <dbReference type="EMBL" id="GGG34086.1"/>
    </source>
</evidence>
<dbReference type="Gene3D" id="2.60.120.10">
    <property type="entry name" value="Jelly Rolls"/>
    <property type="match status" value="1"/>
</dbReference>
<dbReference type="InterPro" id="IPR011051">
    <property type="entry name" value="RmlC_Cupin_sf"/>
</dbReference>
<evidence type="ECO:0000313" key="2">
    <source>
        <dbReference type="Proteomes" id="UP000616608"/>
    </source>
</evidence>
<protein>
    <recommendedName>
        <fullName evidence="3">Cupin domain-containing protein</fullName>
    </recommendedName>
</protein>
<reference evidence="1" key="1">
    <citation type="journal article" date="2014" name="Int. J. Syst. Evol. Microbiol.">
        <title>Complete genome sequence of Corynebacterium casei LMG S-19264T (=DSM 44701T), isolated from a smear-ripened cheese.</title>
        <authorList>
            <consortium name="US DOE Joint Genome Institute (JGI-PGF)"/>
            <person name="Walter F."/>
            <person name="Albersmeier A."/>
            <person name="Kalinowski J."/>
            <person name="Ruckert C."/>
        </authorList>
    </citation>
    <scope>NUCLEOTIDE SEQUENCE</scope>
    <source>
        <strain evidence="1">CGMCC 1.15760</strain>
    </source>
</reference>
<proteinExistence type="predicted"/>
<organism evidence="1 2">
    <name type="scientific">Lysinibacillus alkalisoli</name>
    <dbReference type="NCBI Taxonomy" id="1911548"/>
    <lineage>
        <taxon>Bacteria</taxon>
        <taxon>Bacillati</taxon>
        <taxon>Bacillota</taxon>
        <taxon>Bacilli</taxon>
        <taxon>Bacillales</taxon>
        <taxon>Bacillaceae</taxon>
        <taxon>Lysinibacillus</taxon>
    </lineage>
</organism>
<dbReference type="Proteomes" id="UP000616608">
    <property type="component" value="Unassembled WGS sequence"/>
</dbReference>
<gene>
    <name evidence="1" type="ORF">GCM10007425_31030</name>
</gene>
<dbReference type="InterPro" id="IPR014710">
    <property type="entry name" value="RmlC-like_jellyroll"/>
</dbReference>
<dbReference type="EMBL" id="BMJT01000019">
    <property type="protein sequence ID" value="GGG34086.1"/>
    <property type="molecule type" value="Genomic_DNA"/>
</dbReference>
<sequence length="142" mass="16417">MNFPYEKLIFKNENSPLSSIPFHTDVPSIERFFSNEFPFHLAIHQVTNANGLDEDYTIPHVHDDEDEINIIVGKEGGLEYKIQLGEEEFVVSSNSTIWIPAGIKHSANVLKGNGYFIAIRMEPTRFNKDYMRKKIEQNFKLI</sequence>
<dbReference type="AlphaFoldDB" id="A0A917LK21"/>
<dbReference type="RefSeq" id="WP_188615988.1">
    <property type="nucleotide sequence ID" value="NZ_BMJT01000019.1"/>
</dbReference>
<name>A0A917LK21_9BACI</name>
<keyword evidence="2" id="KW-1185">Reference proteome</keyword>
<dbReference type="SUPFAM" id="SSF51182">
    <property type="entry name" value="RmlC-like cupins"/>
    <property type="match status" value="1"/>
</dbReference>
<reference evidence="1" key="2">
    <citation type="submission" date="2020-09" db="EMBL/GenBank/DDBJ databases">
        <authorList>
            <person name="Sun Q."/>
            <person name="Zhou Y."/>
        </authorList>
    </citation>
    <scope>NUCLEOTIDE SEQUENCE</scope>
    <source>
        <strain evidence="1">CGMCC 1.15760</strain>
    </source>
</reference>
<accession>A0A917LK21</accession>
<comment type="caution">
    <text evidence="1">The sequence shown here is derived from an EMBL/GenBank/DDBJ whole genome shotgun (WGS) entry which is preliminary data.</text>
</comment>